<protein>
    <recommendedName>
        <fullName evidence="2">CCHC-type domain-containing protein</fullName>
    </recommendedName>
</protein>
<keyword evidence="1" id="KW-0479">Metal-binding</keyword>
<name>A0A835M2Y3_9MAGN</name>
<keyword evidence="4" id="KW-1185">Reference proteome</keyword>
<evidence type="ECO:0000259" key="2">
    <source>
        <dbReference type="PROSITE" id="PS50158"/>
    </source>
</evidence>
<dbReference type="AlphaFoldDB" id="A0A835M2Y3"/>
<dbReference type="GO" id="GO:0003676">
    <property type="term" value="F:nucleic acid binding"/>
    <property type="evidence" value="ECO:0007669"/>
    <property type="project" value="InterPro"/>
</dbReference>
<dbReference type="PANTHER" id="PTHR33127">
    <property type="entry name" value="TRANSMEMBRANE PROTEIN"/>
    <property type="match status" value="1"/>
</dbReference>
<dbReference type="Pfam" id="PF14392">
    <property type="entry name" value="zf-CCHC_4"/>
    <property type="match status" value="1"/>
</dbReference>
<dbReference type="GO" id="GO:0008270">
    <property type="term" value="F:zinc ion binding"/>
    <property type="evidence" value="ECO:0007669"/>
    <property type="project" value="UniProtKB-KW"/>
</dbReference>
<gene>
    <name evidence="3" type="ORF">IFM89_018714</name>
</gene>
<sequence length="903" mass="103206">MKKTIISNLAAPRLVFPNGEGTKKLTFFDILSYPNKKSYTKNFDEIFGCCCLASINGWLIMMDYLSKEDHCFLWNPDTREIIDLPPRDEDDIEQIKNSDCILLSPPANPDCTVLFVGKSFFLWWRVGDKSWTKDEYEIVRDGIKIDDYIHKVISCTDGTIYALTMQGLTIIIDKEPCGKLLARTLDFERPQSYPETVCFHAYLVESCGEIIFVVIHSEGVTFKGVNHIELFKMDFSEEAWVIMDCLGDNVIFVSTIGADSMSVSATQSGLKGNCIYFTLVQDKHNLYVFDLEDESISIYLPCPNLRTPSSLPFWLLPSNRLVEKQNVDENTTAKKELKMEAMPMIAMHLPLAIDYMNLRCVCKTWAFSVRPIRWRVNPTGSTIEYPWLMSSNRESSRCKFLDPTCNITSHFDMPELLYARICSSKDGWLLMSAGDYSMFFFNPFTKEIVELPDLTEIFSFSGVSFSSPPTSPDCVTFGICFRGFNAVDIYFVHLEDDAWTNILGVSEARFIPSKVTPVFCNGAFYCLGQKRHLGIFDLKDGLNGWTVLCTPRPCSCIHRSYLLEYNGEILSVFVSHKGKYVHVLKLDYSNETWKTLSNLEDTMLFREQLSVLLSSGRQMAVLFWRLFWGGSLQYKRTITLRLDAAYYKLEAYIVVIPGVGDTLFVLLDKYNTIKLDLTTAWDPIRPIKSMVYPEASLNLCSRTGGYEFILENQPWNPARTTLQLRPWKDYSLDRAFPEAIFWIHLVNLPHCYYDEQTVRSILDQRSVPKCGEVLFISIPLTGKEDDAPPRCMVKAKIKIAVDKPIATGAALPSTFGGIWVEYAYEHLPLVCFRCGILGHSYKHCIANIPPPGYQRVDPFTGTKPLFTSSLRFNSNKHHHTPTNDRHPLIFHNPMKTYHPDKET</sequence>
<comment type="caution">
    <text evidence="3">The sequence shown here is derived from an EMBL/GenBank/DDBJ whole genome shotgun (WGS) entry which is preliminary data.</text>
</comment>
<evidence type="ECO:0000313" key="4">
    <source>
        <dbReference type="Proteomes" id="UP000631114"/>
    </source>
</evidence>
<dbReference type="InterPro" id="IPR005174">
    <property type="entry name" value="KIB1-4_b-propeller"/>
</dbReference>
<dbReference type="OrthoDB" id="1863935at2759"/>
<dbReference type="SUPFAM" id="SSF82171">
    <property type="entry name" value="DPP6 N-terminal domain-like"/>
    <property type="match status" value="1"/>
</dbReference>
<reference evidence="3 4" key="1">
    <citation type="submission" date="2020-10" db="EMBL/GenBank/DDBJ databases">
        <title>The Coptis chinensis genome and diversification of protoberbering-type alkaloids.</title>
        <authorList>
            <person name="Wang B."/>
            <person name="Shu S."/>
            <person name="Song C."/>
            <person name="Liu Y."/>
        </authorList>
    </citation>
    <scope>NUCLEOTIDE SEQUENCE [LARGE SCALE GENOMIC DNA]</scope>
    <source>
        <strain evidence="3">HL-2020</strain>
        <tissue evidence="3">Leaf</tissue>
    </source>
</reference>
<dbReference type="PROSITE" id="PS50158">
    <property type="entry name" value="ZF_CCHC"/>
    <property type="match status" value="1"/>
</dbReference>
<evidence type="ECO:0000256" key="1">
    <source>
        <dbReference type="PROSITE-ProRule" id="PRU00047"/>
    </source>
</evidence>
<keyword evidence="1" id="KW-0862">Zinc</keyword>
<dbReference type="Proteomes" id="UP000631114">
    <property type="component" value="Unassembled WGS sequence"/>
</dbReference>
<organism evidence="3 4">
    <name type="scientific">Coptis chinensis</name>
    <dbReference type="NCBI Taxonomy" id="261450"/>
    <lineage>
        <taxon>Eukaryota</taxon>
        <taxon>Viridiplantae</taxon>
        <taxon>Streptophyta</taxon>
        <taxon>Embryophyta</taxon>
        <taxon>Tracheophyta</taxon>
        <taxon>Spermatophyta</taxon>
        <taxon>Magnoliopsida</taxon>
        <taxon>Ranunculales</taxon>
        <taxon>Ranunculaceae</taxon>
        <taxon>Coptidoideae</taxon>
        <taxon>Coptis</taxon>
    </lineage>
</organism>
<dbReference type="EMBL" id="JADFTS010000003">
    <property type="protein sequence ID" value="KAF9614467.1"/>
    <property type="molecule type" value="Genomic_DNA"/>
</dbReference>
<dbReference type="PANTHER" id="PTHR33127:SF5">
    <property type="entry name" value="TRANSMEMBRANE PROTEIN"/>
    <property type="match status" value="1"/>
</dbReference>
<feature type="domain" description="CCHC-type" evidence="2">
    <location>
        <begin position="831"/>
        <end position="844"/>
    </location>
</feature>
<accession>A0A835M2Y3</accession>
<keyword evidence="1" id="KW-0863">Zinc-finger</keyword>
<evidence type="ECO:0000313" key="3">
    <source>
        <dbReference type="EMBL" id="KAF9614467.1"/>
    </source>
</evidence>
<dbReference type="Pfam" id="PF03478">
    <property type="entry name" value="Beta-prop_KIB1-4"/>
    <property type="match status" value="2"/>
</dbReference>
<dbReference type="InterPro" id="IPR001878">
    <property type="entry name" value="Znf_CCHC"/>
</dbReference>
<dbReference type="InterPro" id="IPR025836">
    <property type="entry name" value="Zn_knuckle_CX2CX4HX4C"/>
</dbReference>
<proteinExistence type="predicted"/>